<dbReference type="OMA" id="PLFESWF"/>
<dbReference type="HOGENOM" id="CLU_133438_0_0_1"/>
<dbReference type="InParanoid" id="G0NPV5"/>
<sequence>MSNSSARSDSSSSYEKVILPPVGPVGQKKTIQFIGDTKTIDKGKLAEWMTGIGNLYGSIELRESVTNLHLQLTAAIDTLKKVSKFSNEKLKEESRKLTEEYTILVIVCEKMLIKMEKTADFNNTDPLFESWF</sequence>
<gene>
    <name evidence="1" type="ORF">CAEBREN_18015</name>
</gene>
<name>G0NPV5_CAEBE</name>
<dbReference type="Proteomes" id="UP000008068">
    <property type="component" value="Unassembled WGS sequence"/>
</dbReference>
<proteinExistence type="predicted"/>
<keyword evidence="2" id="KW-1185">Reference proteome</keyword>
<evidence type="ECO:0000313" key="2">
    <source>
        <dbReference type="Proteomes" id="UP000008068"/>
    </source>
</evidence>
<dbReference type="OrthoDB" id="5820547at2759"/>
<organism evidence="2">
    <name type="scientific">Caenorhabditis brenneri</name>
    <name type="common">Nematode worm</name>
    <dbReference type="NCBI Taxonomy" id="135651"/>
    <lineage>
        <taxon>Eukaryota</taxon>
        <taxon>Metazoa</taxon>
        <taxon>Ecdysozoa</taxon>
        <taxon>Nematoda</taxon>
        <taxon>Chromadorea</taxon>
        <taxon>Rhabditida</taxon>
        <taxon>Rhabditina</taxon>
        <taxon>Rhabditomorpha</taxon>
        <taxon>Rhabditoidea</taxon>
        <taxon>Rhabditidae</taxon>
        <taxon>Peloderinae</taxon>
        <taxon>Caenorhabditis</taxon>
    </lineage>
</organism>
<evidence type="ECO:0000313" key="1">
    <source>
        <dbReference type="EMBL" id="EGT35284.1"/>
    </source>
</evidence>
<dbReference type="FunCoup" id="G0NPV5">
    <property type="interactions" value="1899"/>
</dbReference>
<reference evidence="2" key="1">
    <citation type="submission" date="2011-07" db="EMBL/GenBank/DDBJ databases">
        <authorList>
            <consortium name="Caenorhabditis brenneri Sequencing and Analysis Consortium"/>
            <person name="Wilson R.K."/>
        </authorList>
    </citation>
    <scope>NUCLEOTIDE SEQUENCE [LARGE SCALE GENOMIC DNA]</scope>
    <source>
        <strain evidence="2">PB2801</strain>
    </source>
</reference>
<accession>G0NPV5</accession>
<protein>
    <submittedName>
        <fullName evidence="1">Uncharacterized protein</fullName>
    </submittedName>
</protein>
<dbReference type="EMBL" id="GL379921">
    <property type="protein sequence ID" value="EGT35284.1"/>
    <property type="molecule type" value="Genomic_DNA"/>
</dbReference>
<dbReference type="AlphaFoldDB" id="G0NPV5"/>
<dbReference type="eggNOG" id="ENOG502TII2">
    <property type="taxonomic scope" value="Eukaryota"/>
</dbReference>